<name>K1XHN2_9BACT</name>
<proteinExistence type="predicted"/>
<organism evidence="1">
    <name type="scientific">uncultured bacterium</name>
    <name type="common">gcode 4</name>
    <dbReference type="NCBI Taxonomy" id="1234023"/>
    <lineage>
        <taxon>Bacteria</taxon>
        <taxon>environmental samples</taxon>
    </lineage>
</organism>
<gene>
    <name evidence="1" type="ORF">ACD_80C00194G0006</name>
</gene>
<reference evidence="1" key="1">
    <citation type="journal article" date="2012" name="Science">
        <title>Fermentation, hydrogen, and sulfur metabolism in multiple uncultivated bacterial phyla.</title>
        <authorList>
            <person name="Wrighton K.C."/>
            <person name="Thomas B.C."/>
            <person name="Sharon I."/>
            <person name="Miller C.S."/>
            <person name="Castelle C.J."/>
            <person name="VerBerkmoes N.C."/>
            <person name="Wilkins M.J."/>
            <person name="Hettich R.L."/>
            <person name="Lipton M.S."/>
            <person name="Williams K.H."/>
            <person name="Long P.E."/>
            <person name="Banfield J.F."/>
        </authorList>
    </citation>
    <scope>NUCLEOTIDE SEQUENCE [LARGE SCALE GENOMIC DNA]</scope>
</reference>
<accession>K1XHN2</accession>
<dbReference type="AlphaFoldDB" id="K1XHN2"/>
<dbReference type="EMBL" id="AMFJ01036201">
    <property type="protein sequence ID" value="EKD24587.1"/>
    <property type="molecule type" value="Genomic_DNA"/>
</dbReference>
<protein>
    <submittedName>
        <fullName evidence="1">Uncharacterized protein</fullName>
    </submittedName>
</protein>
<sequence>MEKVERIDCLIEQERKEDQWINELLDVFLLDVKWEWLTMCKEDIEQLIKNIKIDEKEIEKITINSTDNRKTLYRHLLNTWVSPAFMGTKKPKEVEMIYIQFLKFRQAFKTLDKEQATLFTKKLIEIFNQPRSQSLEYAIEQGTRNHRYGLIFQVMIKEIENIKALKR</sequence>
<evidence type="ECO:0000313" key="1">
    <source>
        <dbReference type="EMBL" id="EKD24587.1"/>
    </source>
</evidence>
<comment type="caution">
    <text evidence="1">The sequence shown here is derived from an EMBL/GenBank/DDBJ whole genome shotgun (WGS) entry which is preliminary data.</text>
</comment>